<gene>
    <name evidence="1" type="ORF">ACFSCT_08790</name>
</gene>
<dbReference type="EMBL" id="JBHUEN010000021">
    <property type="protein sequence ID" value="MFD1881809.1"/>
    <property type="molecule type" value="Genomic_DNA"/>
</dbReference>
<name>A0ABW4R829_9RHOB</name>
<proteinExistence type="predicted"/>
<accession>A0ABW4R829</accession>
<protein>
    <submittedName>
        <fullName evidence="1">Uncharacterized protein</fullName>
    </submittedName>
</protein>
<evidence type="ECO:0000313" key="2">
    <source>
        <dbReference type="Proteomes" id="UP001597213"/>
    </source>
</evidence>
<organism evidence="1 2">
    <name type="scientific">Paracoccus pacificus</name>
    <dbReference type="NCBI Taxonomy" id="1463598"/>
    <lineage>
        <taxon>Bacteria</taxon>
        <taxon>Pseudomonadati</taxon>
        <taxon>Pseudomonadota</taxon>
        <taxon>Alphaproteobacteria</taxon>
        <taxon>Rhodobacterales</taxon>
        <taxon>Paracoccaceae</taxon>
        <taxon>Paracoccus</taxon>
    </lineage>
</organism>
<dbReference type="Proteomes" id="UP001597213">
    <property type="component" value="Unassembled WGS sequence"/>
</dbReference>
<keyword evidence="2" id="KW-1185">Reference proteome</keyword>
<dbReference type="RefSeq" id="WP_379141973.1">
    <property type="nucleotide sequence ID" value="NZ_JBHUEN010000021.1"/>
</dbReference>
<reference evidence="2" key="1">
    <citation type="journal article" date="2019" name="Int. J. Syst. Evol. Microbiol.">
        <title>The Global Catalogue of Microorganisms (GCM) 10K type strain sequencing project: providing services to taxonomists for standard genome sequencing and annotation.</title>
        <authorList>
            <consortium name="The Broad Institute Genomics Platform"/>
            <consortium name="The Broad Institute Genome Sequencing Center for Infectious Disease"/>
            <person name="Wu L."/>
            <person name="Ma J."/>
        </authorList>
    </citation>
    <scope>NUCLEOTIDE SEQUENCE [LARGE SCALE GENOMIC DNA]</scope>
    <source>
        <strain evidence="2">CCUG 56029</strain>
    </source>
</reference>
<comment type="caution">
    <text evidence="1">The sequence shown here is derived from an EMBL/GenBank/DDBJ whole genome shotgun (WGS) entry which is preliminary data.</text>
</comment>
<evidence type="ECO:0000313" key="1">
    <source>
        <dbReference type="EMBL" id="MFD1881809.1"/>
    </source>
</evidence>
<sequence>MDVKKKVIIGATALTLIGGIALAGSQAMSRPDIRAYSAIADVPVAQVIGMAAGEIPLPEDPTMQPYCETYSALGASLDHDFGEELIQMQTVNAGGQAELWGSDVMGTWTIVYARPDDTACVVASGTGYRSGIDSGAFLDAAGIERPSGNGAAAV</sequence>